<accession>A0A8E2B401</accession>
<dbReference type="GO" id="GO:0004674">
    <property type="term" value="F:protein serine/threonine kinase activity"/>
    <property type="evidence" value="ECO:0007669"/>
    <property type="project" value="UniProtKB-EC"/>
</dbReference>
<dbReference type="GO" id="GO:0034727">
    <property type="term" value="P:piecemeal microautophagy of the nucleus"/>
    <property type="evidence" value="ECO:0007669"/>
    <property type="project" value="TreeGrafter"/>
</dbReference>
<dbReference type="PROSITE" id="PS00109">
    <property type="entry name" value="PROTEIN_KINASE_TYR"/>
    <property type="match status" value="1"/>
</dbReference>
<dbReference type="GO" id="GO:0042594">
    <property type="term" value="P:response to starvation"/>
    <property type="evidence" value="ECO:0007669"/>
    <property type="project" value="TreeGrafter"/>
</dbReference>
<dbReference type="GO" id="GO:0005524">
    <property type="term" value="F:ATP binding"/>
    <property type="evidence" value="ECO:0007669"/>
    <property type="project" value="UniProtKB-KW"/>
</dbReference>
<evidence type="ECO:0000256" key="1">
    <source>
        <dbReference type="ARBA" id="ARBA00012513"/>
    </source>
</evidence>
<evidence type="ECO:0000313" key="8">
    <source>
        <dbReference type="Proteomes" id="UP000250043"/>
    </source>
</evidence>
<dbReference type="GO" id="GO:0061709">
    <property type="term" value="P:reticulophagy"/>
    <property type="evidence" value="ECO:0007669"/>
    <property type="project" value="TreeGrafter"/>
</dbReference>
<dbReference type="GO" id="GO:0005776">
    <property type="term" value="C:autophagosome"/>
    <property type="evidence" value="ECO:0007669"/>
    <property type="project" value="TreeGrafter"/>
</dbReference>
<dbReference type="GO" id="GO:0000045">
    <property type="term" value="P:autophagosome assembly"/>
    <property type="evidence" value="ECO:0007669"/>
    <property type="project" value="TreeGrafter"/>
</dbReference>
<keyword evidence="2" id="KW-0808">Transferase</keyword>
<evidence type="ECO:0000259" key="6">
    <source>
        <dbReference type="PROSITE" id="PS50011"/>
    </source>
</evidence>
<dbReference type="PANTHER" id="PTHR24348">
    <property type="entry name" value="SERINE/THREONINE-PROTEIN KINASE UNC-51-RELATED"/>
    <property type="match status" value="1"/>
</dbReference>
<dbReference type="GO" id="GO:0034045">
    <property type="term" value="C:phagophore assembly site membrane"/>
    <property type="evidence" value="ECO:0007669"/>
    <property type="project" value="TreeGrafter"/>
</dbReference>
<dbReference type="EMBL" id="KV722392">
    <property type="protein sequence ID" value="OCH91050.1"/>
    <property type="molecule type" value="Genomic_DNA"/>
</dbReference>
<protein>
    <recommendedName>
        <fullName evidence="1">non-specific serine/threonine protein kinase</fullName>
        <ecNumber evidence="1">2.7.11.1</ecNumber>
    </recommendedName>
</protein>
<evidence type="ECO:0000256" key="2">
    <source>
        <dbReference type="ARBA" id="ARBA00022679"/>
    </source>
</evidence>
<dbReference type="Pfam" id="PF00069">
    <property type="entry name" value="Pkinase"/>
    <property type="match status" value="1"/>
</dbReference>
<dbReference type="InterPro" id="IPR045269">
    <property type="entry name" value="Atg1-like"/>
</dbReference>
<evidence type="ECO:0000256" key="4">
    <source>
        <dbReference type="ARBA" id="ARBA00022777"/>
    </source>
</evidence>
<dbReference type="Proteomes" id="UP000250043">
    <property type="component" value="Unassembled WGS sequence"/>
</dbReference>
<feature type="non-terminal residue" evidence="7">
    <location>
        <position position="1"/>
    </location>
</feature>
<feature type="domain" description="Protein kinase" evidence="6">
    <location>
        <begin position="18"/>
        <end position="328"/>
    </location>
</feature>
<organism evidence="7 8">
    <name type="scientific">Obba rivulosa</name>
    <dbReference type="NCBI Taxonomy" id="1052685"/>
    <lineage>
        <taxon>Eukaryota</taxon>
        <taxon>Fungi</taxon>
        <taxon>Dikarya</taxon>
        <taxon>Basidiomycota</taxon>
        <taxon>Agaricomycotina</taxon>
        <taxon>Agaricomycetes</taxon>
        <taxon>Polyporales</taxon>
        <taxon>Gelatoporiaceae</taxon>
        <taxon>Obba</taxon>
    </lineage>
</organism>
<dbReference type="EC" id="2.7.11.1" evidence="1"/>
<gene>
    <name evidence="7" type="ORF">OBBRIDRAFT_729561</name>
</gene>
<evidence type="ECO:0000313" key="7">
    <source>
        <dbReference type="EMBL" id="OCH91050.1"/>
    </source>
</evidence>
<dbReference type="GO" id="GO:0010506">
    <property type="term" value="P:regulation of autophagy"/>
    <property type="evidence" value="ECO:0007669"/>
    <property type="project" value="InterPro"/>
</dbReference>
<keyword evidence="5" id="KW-0067">ATP-binding</keyword>
<sequence>MSEQSRRPNDEEIKPYVIVSTILASSGSRATVYRGFHEATLEHVAIKTTNTTELSKTLLECLQREIEILRLLSHRHIVKLLEVFHAERHVHLIFEFCAGGTLANYILKRGRVEGLEYIPSLGAAPTYYQHPKAGGLDELVVRNFLRQLARAIKFLRQHAVVHRDITPQNILLHPASSSEISRGQPLGIPILKLADFSFSRSLPDAMMAETLCGSPLYMAPEILRYQKYDAKVDLWSVGAVLYEMAVGKAPFRAQNHIELLKKIETFKNIKFPDEDPQVRARSIANGEELKPVPNDIKGLIRSLLKRLPQERCSFDDFFKSRAVQNSKFPR</sequence>
<dbReference type="Gene3D" id="3.30.200.20">
    <property type="entry name" value="Phosphorylase Kinase, domain 1"/>
    <property type="match status" value="1"/>
</dbReference>
<keyword evidence="3" id="KW-0547">Nucleotide-binding</keyword>
<dbReference type="PIRSF" id="PIRSF000654">
    <property type="entry name" value="Integrin-linked_kinase"/>
    <property type="match status" value="1"/>
</dbReference>
<dbReference type="InterPro" id="IPR000719">
    <property type="entry name" value="Prot_kinase_dom"/>
</dbReference>
<proteinExistence type="predicted"/>
<dbReference type="SUPFAM" id="SSF56112">
    <property type="entry name" value="Protein kinase-like (PK-like)"/>
    <property type="match status" value="1"/>
</dbReference>
<dbReference type="PROSITE" id="PS50011">
    <property type="entry name" value="PROTEIN_KINASE_DOM"/>
    <property type="match status" value="1"/>
</dbReference>
<dbReference type="InterPro" id="IPR008266">
    <property type="entry name" value="Tyr_kinase_AS"/>
</dbReference>
<reference evidence="7 8" key="1">
    <citation type="submission" date="2016-07" db="EMBL/GenBank/DDBJ databases">
        <title>Draft genome of the white-rot fungus Obba rivulosa 3A-2.</title>
        <authorList>
            <consortium name="DOE Joint Genome Institute"/>
            <person name="Miettinen O."/>
            <person name="Riley R."/>
            <person name="Acob R."/>
            <person name="Barry K."/>
            <person name="Cullen D."/>
            <person name="De Vries R."/>
            <person name="Hainaut M."/>
            <person name="Hatakka A."/>
            <person name="Henrissat B."/>
            <person name="Hilden K."/>
            <person name="Kuo R."/>
            <person name="Labutti K."/>
            <person name="Lipzen A."/>
            <person name="Makela M.R."/>
            <person name="Sandor L."/>
            <person name="Spatafora J.W."/>
            <person name="Grigoriev I.V."/>
            <person name="Hibbett D.S."/>
        </authorList>
    </citation>
    <scope>NUCLEOTIDE SEQUENCE [LARGE SCALE GENOMIC DNA]</scope>
    <source>
        <strain evidence="7 8">3A-2</strain>
    </source>
</reference>
<keyword evidence="4 7" id="KW-0418">Kinase</keyword>
<evidence type="ECO:0000256" key="5">
    <source>
        <dbReference type="ARBA" id="ARBA00022840"/>
    </source>
</evidence>
<dbReference type="AlphaFoldDB" id="A0A8E2B401"/>
<keyword evidence="8" id="KW-1185">Reference proteome</keyword>
<dbReference type="GO" id="GO:0005829">
    <property type="term" value="C:cytosol"/>
    <property type="evidence" value="ECO:0007669"/>
    <property type="project" value="TreeGrafter"/>
</dbReference>
<name>A0A8E2B401_9APHY</name>
<dbReference type="Gene3D" id="1.10.510.10">
    <property type="entry name" value="Transferase(Phosphotransferase) domain 1"/>
    <property type="match status" value="1"/>
</dbReference>
<dbReference type="OrthoDB" id="346907at2759"/>
<dbReference type="GO" id="GO:0000422">
    <property type="term" value="P:autophagy of mitochondrion"/>
    <property type="evidence" value="ECO:0007669"/>
    <property type="project" value="TreeGrafter"/>
</dbReference>
<dbReference type="PANTHER" id="PTHR24348:SF22">
    <property type="entry name" value="NON-SPECIFIC SERINE_THREONINE PROTEIN KINASE"/>
    <property type="match status" value="1"/>
</dbReference>
<dbReference type="InterPro" id="IPR011009">
    <property type="entry name" value="Kinase-like_dom_sf"/>
</dbReference>
<evidence type="ECO:0000256" key="3">
    <source>
        <dbReference type="ARBA" id="ARBA00022741"/>
    </source>
</evidence>